<accession>A0A1V4HUJ4</accession>
<keyword evidence="2" id="KW-1185">Reference proteome</keyword>
<evidence type="ECO:0000313" key="1">
    <source>
        <dbReference type="EMBL" id="OPH81505.1"/>
    </source>
</evidence>
<dbReference type="RefSeq" id="WP_079448240.1">
    <property type="nucleotide sequence ID" value="NZ_JAVDPZ010000003.1"/>
</dbReference>
<comment type="caution">
    <text evidence="1">The sequence shown here is derived from an EMBL/GenBank/DDBJ whole genome shotgun (WGS) entry which is preliminary data.</text>
</comment>
<protein>
    <submittedName>
        <fullName evidence="1">Uncharacterized protein</fullName>
    </submittedName>
</protein>
<dbReference type="OrthoDB" id="8139854at2"/>
<dbReference type="EMBL" id="MWPQ01000059">
    <property type="protein sequence ID" value="OPH81505.1"/>
    <property type="molecule type" value="Genomic_DNA"/>
</dbReference>
<name>A0A1V4HUJ4_NITVU</name>
<reference evidence="1 2" key="1">
    <citation type="submission" date="2017-02" db="EMBL/GenBank/DDBJ databases">
        <title>Genome sequence of the nitrite-oxidizing bacterium Nitrobacter vulgaris strain Ab1.</title>
        <authorList>
            <person name="Mellbye B.L."/>
            <person name="Davis E.W."/>
            <person name="Spieck E."/>
            <person name="Chang J.H."/>
            <person name="Bottomley P.J."/>
            <person name="Sayavedra-Soto L.A."/>
        </authorList>
    </citation>
    <scope>NUCLEOTIDE SEQUENCE [LARGE SCALE GENOMIC DNA]</scope>
    <source>
        <strain evidence="1 2">Ab1</strain>
    </source>
</reference>
<sequence>MEHDIASVRTPATIQELQARVTAAFGRHPLCREVQFDIVSTPKTRRGANWTVSMNAIPPNAIWEVSELVADIQDAYILAA</sequence>
<organism evidence="1 2">
    <name type="scientific">Nitrobacter vulgaris</name>
    <dbReference type="NCBI Taxonomy" id="29421"/>
    <lineage>
        <taxon>Bacteria</taxon>
        <taxon>Pseudomonadati</taxon>
        <taxon>Pseudomonadota</taxon>
        <taxon>Alphaproteobacteria</taxon>
        <taxon>Hyphomicrobiales</taxon>
        <taxon>Nitrobacteraceae</taxon>
        <taxon>Nitrobacter</taxon>
    </lineage>
</organism>
<dbReference type="AlphaFoldDB" id="A0A1V4HUJ4"/>
<gene>
    <name evidence="1" type="ORF">B2M20_17100</name>
</gene>
<evidence type="ECO:0000313" key="2">
    <source>
        <dbReference type="Proteomes" id="UP000189940"/>
    </source>
</evidence>
<dbReference type="Proteomes" id="UP000189940">
    <property type="component" value="Unassembled WGS sequence"/>
</dbReference>
<proteinExistence type="predicted"/>
<dbReference type="STRING" id="29421.B2M20_17100"/>